<dbReference type="InterPro" id="IPR058931">
    <property type="entry name" value="SnoaL_6"/>
</dbReference>
<dbReference type="GeneID" id="54355693"/>
<dbReference type="EMBL" id="ML978968">
    <property type="protein sequence ID" value="KAF1928624.1"/>
    <property type="molecule type" value="Genomic_DNA"/>
</dbReference>
<gene>
    <name evidence="2" type="ORF">M421DRAFT_92340</name>
</gene>
<proteinExistence type="predicted"/>
<keyword evidence="3" id="KW-1185">Reference proteome</keyword>
<evidence type="ECO:0000313" key="3">
    <source>
        <dbReference type="Proteomes" id="UP000800082"/>
    </source>
</evidence>
<organism evidence="2 3">
    <name type="scientific">Didymella exigua CBS 183.55</name>
    <dbReference type="NCBI Taxonomy" id="1150837"/>
    <lineage>
        <taxon>Eukaryota</taxon>
        <taxon>Fungi</taxon>
        <taxon>Dikarya</taxon>
        <taxon>Ascomycota</taxon>
        <taxon>Pezizomycotina</taxon>
        <taxon>Dothideomycetes</taxon>
        <taxon>Pleosporomycetidae</taxon>
        <taxon>Pleosporales</taxon>
        <taxon>Pleosporineae</taxon>
        <taxon>Didymellaceae</taxon>
        <taxon>Didymella</taxon>
    </lineage>
</organism>
<feature type="domain" description="SnoaL-like" evidence="1">
    <location>
        <begin position="7"/>
        <end position="192"/>
    </location>
</feature>
<evidence type="ECO:0000313" key="2">
    <source>
        <dbReference type="EMBL" id="KAF1928624.1"/>
    </source>
</evidence>
<accession>A0A6A5RNM1</accession>
<name>A0A6A5RNM1_9PLEO</name>
<dbReference type="Proteomes" id="UP000800082">
    <property type="component" value="Unassembled WGS sequence"/>
</dbReference>
<dbReference type="OrthoDB" id="5396546at2759"/>
<evidence type="ECO:0000259" key="1">
    <source>
        <dbReference type="Pfam" id="PF26528"/>
    </source>
</evidence>
<dbReference type="RefSeq" id="XP_033448872.1">
    <property type="nucleotide sequence ID" value="XM_033598026.1"/>
</dbReference>
<protein>
    <recommendedName>
        <fullName evidence="1">SnoaL-like domain-containing protein</fullName>
    </recommendedName>
</protein>
<reference evidence="2" key="1">
    <citation type="journal article" date="2020" name="Stud. Mycol.">
        <title>101 Dothideomycetes genomes: a test case for predicting lifestyles and emergence of pathogens.</title>
        <authorList>
            <person name="Haridas S."/>
            <person name="Albert R."/>
            <person name="Binder M."/>
            <person name="Bloem J."/>
            <person name="Labutti K."/>
            <person name="Salamov A."/>
            <person name="Andreopoulos B."/>
            <person name="Baker S."/>
            <person name="Barry K."/>
            <person name="Bills G."/>
            <person name="Bluhm B."/>
            <person name="Cannon C."/>
            <person name="Castanera R."/>
            <person name="Culley D."/>
            <person name="Daum C."/>
            <person name="Ezra D."/>
            <person name="Gonzalez J."/>
            <person name="Henrissat B."/>
            <person name="Kuo A."/>
            <person name="Liang C."/>
            <person name="Lipzen A."/>
            <person name="Lutzoni F."/>
            <person name="Magnuson J."/>
            <person name="Mondo S."/>
            <person name="Nolan M."/>
            <person name="Ohm R."/>
            <person name="Pangilinan J."/>
            <person name="Park H.-J."/>
            <person name="Ramirez L."/>
            <person name="Alfaro M."/>
            <person name="Sun H."/>
            <person name="Tritt A."/>
            <person name="Yoshinaga Y."/>
            <person name="Zwiers L.-H."/>
            <person name="Turgeon B."/>
            <person name="Goodwin S."/>
            <person name="Spatafora J."/>
            <person name="Crous P."/>
            <person name="Grigoriev I."/>
        </authorList>
    </citation>
    <scope>NUCLEOTIDE SEQUENCE</scope>
    <source>
        <strain evidence="2">CBS 183.55</strain>
    </source>
</reference>
<sequence length="201" mass="22165">MAESLPQDLEQHIKALYHAYRHTPSIAIKALFFSSTCLQSCRPTPSYSATSRLQIAQYLQDAQQAEVPPEHSAGSEGHVDCSRAGHVTEGMGRYTIRPLRASEHKFGDTAATAALGVTPVELSARAEAEGWTGMRVDLWDEGPEAGLLVKVQYWWRLESLGDESDLGVERGGEVWRQCLHDIMYLGPRDGTEGAEGLEILR</sequence>
<dbReference type="AlphaFoldDB" id="A0A6A5RNM1"/>
<dbReference type="Pfam" id="PF26528">
    <property type="entry name" value="SnoaL_6"/>
    <property type="match status" value="1"/>
</dbReference>